<dbReference type="InterPro" id="IPR028976">
    <property type="entry name" value="CheC-like_sf"/>
</dbReference>
<feature type="domain" description="Chemotaxis phosphatase CheX-like" evidence="2">
    <location>
        <begin position="42"/>
        <end position="131"/>
    </location>
</feature>
<dbReference type="KEGG" id="sted:SPTER_00360"/>
<evidence type="ECO:0000256" key="1">
    <source>
        <dbReference type="ARBA" id="ARBA00022500"/>
    </source>
</evidence>
<keyword evidence="4" id="KW-1185">Reference proteome</keyword>
<dbReference type="GO" id="GO:0016787">
    <property type="term" value="F:hydrolase activity"/>
    <property type="evidence" value="ECO:0007669"/>
    <property type="project" value="UniProtKB-KW"/>
</dbReference>
<evidence type="ECO:0000313" key="4">
    <source>
        <dbReference type="Proteomes" id="UP000320776"/>
    </source>
</evidence>
<gene>
    <name evidence="3" type="primary">cheX</name>
    <name evidence="3" type="ORF">SPTER_00360</name>
</gene>
<organism evidence="3 4">
    <name type="scientific">Sporomusa termitida</name>
    <dbReference type="NCBI Taxonomy" id="2377"/>
    <lineage>
        <taxon>Bacteria</taxon>
        <taxon>Bacillati</taxon>
        <taxon>Bacillota</taxon>
        <taxon>Negativicutes</taxon>
        <taxon>Selenomonadales</taxon>
        <taxon>Sporomusaceae</taxon>
        <taxon>Sporomusa</taxon>
    </lineage>
</organism>
<name>A0A517DN73_9FIRM</name>
<keyword evidence="3" id="KW-0378">Hydrolase</keyword>
<dbReference type="Pfam" id="PF13690">
    <property type="entry name" value="CheX"/>
    <property type="match status" value="1"/>
</dbReference>
<dbReference type="PANTHER" id="PTHR39452">
    <property type="entry name" value="CHEY-P PHOSPHATASE CHEX"/>
    <property type="match status" value="1"/>
</dbReference>
<dbReference type="InterPro" id="IPR038756">
    <property type="entry name" value="CheX-like"/>
</dbReference>
<dbReference type="OrthoDB" id="9788100at2"/>
<reference evidence="3 4" key="1">
    <citation type="submission" date="2019-02" db="EMBL/GenBank/DDBJ databases">
        <title>Closed genome of Sporomusa termitida DSM 4440.</title>
        <authorList>
            <person name="Poehlein A."/>
            <person name="Daniel R."/>
        </authorList>
    </citation>
    <scope>NUCLEOTIDE SEQUENCE [LARGE SCALE GENOMIC DNA]</scope>
    <source>
        <strain evidence="3 4">DSM 4440</strain>
    </source>
</reference>
<dbReference type="InterPro" id="IPR028051">
    <property type="entry name" value="CheX-like_dom"/>
</dbReference>
<dbReference type="AlphaFoldDB" id="A0A517DN73"/>
<dbReference type="EMBL" id="CP036259">
    <property type="protein sequence ID" value="QDR78792.1"/>
    <property type="molecule type" value="Genomic_DNA"/>
</dbReference>
<dbReference type="SUPFAM" id="SSF103039">
    <property type="entry name" value="CheC-like"/>
    <property type="match status" value="1"/>
</dbReference>
<dbReference type="EC" id="3.-.-.-" evidence="3"/>
<protein>
    <submittedName>
        <fullName evidence="3">CheY-P phosphatase CheX</fullName>
        <ecNumber evidence="3">3.-.-.-</ecNumber>
    </submittedName>
</protein>
<evidence type="ECO:0000259" key="2">
    <source>
        <dbReference type="Pfam" id="PF13690"/>
    </source>
</evidence>
<dbReference type="Gene3D" id="3.40.1550.10">
    <property type="entry name" value="CheC-like"/>
    <property type="match status" value="1"/>
</dbReference>
<dbReference type="GO" id="GO:0006935">
    <property type="term" value="P:chemotaxis"/>
    <property type="evidence" value="ECO:0007669"/>
    <property type="project" value="UniProtKB-KW"/>
</dbReference>
<dbReference type="CDD" id="cd17906">
    <property type="entry name" value="CheX"/>
    <property type="match status" value="1"/>
</dbReference>
<dbReference type="Proteomes" id="UP000320776">
    <property type="component" value="Chromosome"/>
</dbReference>
<accession>A0A517DN73</accession>
<proteinExistence type="predicted"/>
<dbReference type="PANTHER" id="PTHR39452:SF1">
    <property type="entry name" value="CHEY-P PHOSPHATASE CHEX"/>
    <property type="match status" value="1"/>
</dbReference>
<evidence type="ECO:0000313" key="3">
    <source>
        <dbReference type="EMBL" id="QDR78792.1"/>
    </source>
</evidence>
<keyword evidence="1" id="KW-0145">Chemotaxis</keyword>
<sequence length="153" mass="16376">MDVKLINPFLEAITTILPQLGFKEINRRGLSVKEQLLASQGVTVMIGITRGVKGNVAYNMSADTAKKVASTIMMGMPVPEMDEMAQSALSEMVNMVTANAAINFEKQGLSVDISPPSIVVGSEYTVQVSNTKYLALSLLIDSEPIEVNVSLGV</sequence>